<dbReference type="HOGENOM" id="CLU_2875021_0_0_2"/>
<dbReference type="AlphaFoldDB" id="U1PE64"/>
<evidence type="ECO:0000313" key="2">
    <source>
        <dbReference type="Proteomes" id="UP000030649"/>
    </source>
</evidence>
<dbReference type="EMBL" id="KE356560">
    <property type="protein sequence ID" value="ERG91902.1"/>
    <property type="molecule type" value="Genomic_DNA"/>
</dbReference>
<gene>
    <name evidence="1" type="ORF">J07HQW1_01936</name>
</gene>
<protein>
    <submittedName>
        <fullName evidence="1">Uncharacterized protein</fullName>
    </submittedName>
</protein>
<evidence type="ECO:0000313" key="1">
    <source>
        <dbReference type="EMBL" id="ERG91902.1"/>
    </source>
</evidence>
<organism evidence="1 2">
    <name type="scientific">Haloquadratum walsbyi J07HQW1</name>
    <dbReference type="NCBI Taxonomy" id="1238424"/>
    <lineage>
        <taxon>Archaea</taxon>
        <taxon>Methanobacteriati</taxon>
        <taxon>Methanobacteriota</taxon>
        <taxon>Stenosarchaea group</taxon>
        <taxon>Halobacteria</taxon>
        <taxon>Halobacteriales</taxon>
        <taxon>Haloferacaceae</taxon>
        <taxon>Haloquadratum</taxon>
    </lineage>
</organism>
<proteinExistence type="predicted"/>
<sequence length="63" mass="7251">MTMRYARSVVMMSQVIRTQAPRARVLSADATMRRRLTVSEAESETLEFENKLGGLLKRSILRH</sequence>
<reference evidence="1 2" key="1">
    <citation type="journal article" date="2013" name="PLoS ONE">
        <title>Assembly-driven community genomics of a hypersaline microbial ecosystem.</title>
        <authorList>
            <person name="Podell S."/>
            <person name="Ugalde J.A."/>
            <person name="Narasingarao P."/>
            <person name="Banfield J.F."/>
            <person name="Heidelberg K.B."/>
            <person name="Allen E.E."/>
        </authorList>
    </citation>
    <scope>NUCLEOTIDE SEQUENCE [LARGE SCALE GENOMIC DNA]</scope>
    <source>
        <strain evidence="2">J07HQW1</strain>
    </source>
</reference>
<name>U1PE64_9EURY</name>
<accession>U1PE64</accession>
<dbReference type="Proteomes" id="UP000030649">
    <property type="component" value="Unassembled WGS sequence"/>
</dbReference>